<dbReference type="OrthoDB" id="3461141at2"/>
<dbReference type="InterPro" id="IPR036388">
    <property type="entry name" value="WH-like_DNA-bd_sf"/>
</dbReference>
<comment type="caution">
    <text evidence="6">The sequence shown here is derived from an EMBL/GenBank/DDBJ whole genome shotgun (WGS) entry which is preliminary data.</text>
</comment>
<proteinExistence type="inferred from homology"/>
<dbReference type="Gene3D" id="1.10.10.10">
    <property type="entry name" value="Winged helix-like DNA-binding domain superfamily/Winged helix DNA-binding domain"/>
    <property type="match status" value="1"/>
</dbReference>
<dbReference type="PROSITE" id="PS50931">
    <property type="entry name" value="HTH_LYSR"/>
    <property type="match status" value="1"/>
</dbReference>
<dbReference type="PANTHER" id="PTHR30346:SF0">
    <property type="entry name" value="HCA OPERON TRANSCRIPTIONAL ACTIVATOR HCAR"/>
    <property type="match status" value="1"/>
</dbReference>
<dbReference type="Gene3D" id="3.40.190.10">
    <property type="entry name" value="Periplasmic binding protein-like II"/>
    <property type="match status" value="2"/>
</dbReference>
<dbReference type="InterPro" id="IPR005119">
    <property type="entry name" value="LysR_subst-bd"/>
</dbReference>
<dbReference type="GO" id="GO:0003677">
    <property type="term" value="F:DNA binding"/>
    <property type="evidence" value="ECO:0007669"/>
    <property type="project" value="UniProtKB-KW"/>
</dbReference>
<gene>
    <name evidence="6" type="ORF">EFW17_09585</name>
</gene>
<dbReference type="Pfam" id="PF00126">
    <property type="entry name" value="HTH_1"/>
    <property type="match status" value="1"/>
</dbReference>
<dbReference type="FunFam" id="1.10.10.10:FF:000001">
    <property type="entry name" value="LysR family transcriptional regulator"/>
    <property type="match status" value="1"/>
</dbReference>
<keyword evidence="7" id="KW-1185">Reference proteome</keyword>
<dbReference type="SUPFAM" id="SSF46785">
    <property type="entry name" value="Winged helix' DNA-binding domain"/>
    <property type="match status" value="1"/>
</dbReference>
<name>A0A3N0EBX2_9ACTN</name>
<comment type="similarity">
    <text evidence="1">Belongs to the LysR transcriptional regulatory family.</text>
</comment>
<dbReference type="InterPro" id="IPR036390">
    <property type="entry name" value="WH_DNA-bd_sf"/>
</dbReference>
<keyword evidence="3" id="KW-0238">DNA-binding</keyword>
<evidence type="ECO:0000313" key="7">
    <source>
        <dbReference type="Proteomes" id="UP000269198"/>
    </source>
</evidence>
<evidence type="ECO:0000256" key="1">
    <source>
        <dbReference type="ARBA" id="ARBA00009437"/>
    </source>
</evidence>
<feature type="domain" description="HTH lysR-type" evidence="5">
    <location>
        <begin position="1"/>
        <end position="57"/>
    </location>
</feature>
<protein>
    <submittedName>
        <fullName evidence="6">LysR family transcriptional regulator</fullName>
    </submittedName>
</protein>
<evidence type="ECO:0000313" key="6">
    <source>
        <dbReference type="EMBL" id="RNL85362.1"/>
    </source>
</evidence>
<dbReference type="Pfam" id="PF03466">
    <property type="entry name" value="LysR_substrate"/>
    <property type="match status" value="1"/>
</dbReference>
<dbReference type="PANTHER" id="PTHR30346">
    <property type="entry name" value="TRANSCRIPTIONAL DUAL REGULATOR HCAR-RELATED"/>
    <property type="match status" value="1"/>
</dbReference>
<dbReference type="InterPro" id="IPR000847">
    <property type="entry name" value="LysR_HTH_N"/>
</dbReference>
<reference evidence="6 7" key="1">
    <citation type="submission" date="2018-11" db="EMBL/GenBank/DDBJ databases">
        <title>The genome draft of YIM 96095.</title>
        <authorList>
            <person name="Tang S.-K."/>
            <person name="Chunyu W.-X."/>
            <person name="Feng Y.-Z."/>
        </authorList>
    </citation>
    <scope>NUCLEOTIDE SEQUENCE [LARGE SCALE GENOMIC DNA]</scope>
    <source>
        <strain evidence="6 7">YIM 96095</strain>
    </source>
</reference>
<evidence type="ECO:0000256" key="4">
    <source>
        <dbReference type="ARBA" id="ARBA00023163"/>
    </source>
</evidence>
<dbReference type="SUPFAM" id="SSF53850">
    <property type="entry name" value="Periplasmic binding protein-like II"/>
    <property type="match status" value="1"/>
</dbReference>
<dbReference type="Proteomes" id="UP000269198">
    <property type="component" value="Unassembled WGS sequence"/>
</dbReference>
<organism evidence="6 7">
    <name type="scientific">Halostreptopolyspora alba</name>
    <dbReference type="NCBI Taxonomy" id="2487137"/>
    <lineage>
        <taxon>Bacteria</taxon>
        <taxon>Bacillati</taxon>
        <taxon>Actinomycetota</taxon>
        <taxon>Actinomycetes</taxon>
        <taxon>Streptosporangiales</taxon>
        <taxon>Nocardiopsidaceae</taxon>
        <taxon>Halostreptopolyspora</taxon>
    </lineage>
</organism>
<dbReference type="AlphaFoldDB" id="A0A3N0EBX2"/>
<evidence type="ECO:0000256" key="2">
    <source>
        <dbReference type="ARBA" id="ARBA00023015"/>
    </source>
</evidence>
<keyword evidence="4" id="KW-0804">Transcription</keyword>
<dbReference type="EMBL" id="RJMB01000007">
    <property type="protein sequence ID" value="RNL85362.1"/>
    <property type="molecule type" value="Genomic_DNA"/>
</dbReference>
<evidence type="ECO:0000256" key="3">
    <source>
        <dbReference type="ARBA" id="ARBA00023125"/>
    </source>
</evidence>
<sequence length="301" mass="33206">MRQLRYFTAVAESGSISAAAERLHVSATAVSTAMSQLERSLRTQLMVRRKSHGVSLTPSGEYLYRRAVRLLEDAEELELSVASGGRVLSGPLLIGCYVTVAPTIVPPLMERYTTEHPGVDLEVVTGTQDEIPVRLLDGELDLAIVYGMDLPAGLSSVLLYETPAYVLLSEFHRLRDREEVALDELVDDPMLLLDAPPSSRNTMVLFERAGLTPWVVRRVTDFELMRSLVARGMGYAIAVQRPAGDLSYEGRPLWTKPITPRVRPVGVHMVWPERVRLTDRAAAMISVATEEAGHRPGAFDG</sequence>
<dbReference type="GO" id="GO:0032993">
    <property type="term" value="C:protein-DNA complex"/>
    <property type="evidence" value="ECO:0007669"/>
    <property type="project" value="TreeGrafter"/>
</dbReference>
<dbReference type="GO" id="GO:0003700">
    <property type="term" value="F:DNA-binding transcription factor activity"/>
    <property type="evidence" value="ECO:0007669"/>
    <property type="project" value="InterPro"/>
</dbReference>
<evidence type="ECO:0000259" key="5">
    <source>
        <dbReference type="PROSITE" id="PS50931"/>
    </source>
</evidence>
<accession>A0A3N0EBX2</accession>
<keyword evidence="2" id="KW-0805">Transcription regulation</keyword>